<dbReference type="CDD" id="cd00443">
    <property type="entry name" value="ADA_AMPD"/>
    <property type="match status" value="1"/>
</dbReference>
<protein>
    <recommendedName>
        <fullName evidence="8">Adenosine deaminase domain-containing protein</fullName>
    </recommendedName>
</protein>
<evidence type="ECO:0000256" key="3">
    <source>
        <dbReference type="ARBA" id="ARBA00022723"/>
    </source>
</evidence>
<dbReference type="InterPro" id="IPR001365">
    <property type="entry name" value="A_deaminase_dom"/>
</dbReference>
<dbReference type="InterPro" id="IPR032466">
    <property type="entry name" value="Metal_Hydrolase"/>
</dbReference>
<dbReference type="EMBL" id="JAWZYT010002575">
    <property type="protein sequence ID" value="KAK4303505.1"/>
    <property type="molecule type" value="Genomic_DNA"/>
</dbReference>
<comment type="catalytic activity">
    <reaction evidence="7">
        <text>N(6)-methyl-AMP + H2O + H(+) = IMP + methylamine</text>
        <dbReference type="Rhea" id="RHEA:16001"/>
        <dbReference type="ChEBI" id="CHEBI:15377"/>
        <dbReference type="ChEBI" id="CHEBI:15378"/>
        <dbReference type="ChEBI" id="CHEBI:58053"/>
        <dbReference type="ChEBI" id="CHEBI:59338"/>
        <dbReference type="ChEBI" id="CHEBI:144842"/>
    </reaction>
    <physiologicalReaction direction="left-to-right" evidence="7">
        <dbReference type="Rhea" id="RHEA:16002"/>
    </physiologicalReaction>
</comment>
<dbReference type="GO" id="GO:0046872">
    <property type="term" value="F:metal ion binding"/>
    <property type="evidence" value="ECO:0007669"/>
    <property type="project" value="UniProtKB-KW"/>
</dbReference>
<dbReference type="GO" id="GO:0046103">
    <property type="term" value="P:inosine biosynthetic process"/>
    <property type="evidence" value="ECO:0007669"/>
    <property type="project" value="TreeGrafter"/>
</dbReference>
<feature type="domain" description="Adenosine deaminase" evidence="8">
    <location>
        <begin position="14"/>
        <end position="348"/>
    </location>
</feature>
<keyword evidence="3" id="KW-0479">Metal-binding</keyword>
<comment type="similarity">
    <text evidence="2">Belongs to the metallo-dependent hydrolases superfamily. Adenosine and AMP deaminases family.</text>
</comment>
<evidence type="ECO:0000256" key="7">
    <source>
        <dbReference type="ARBA" id="ARBA00048787"/>
    </source>
</evidence>
<evidence type="ECO:0000256" key="4">
    <source>
        <dbReference type="ARBA" id="ARBA00022801"/>
    </source>
</evidence>
<comment type="caution">
    <text evidence="9">The sequence shown here is derived from an EMBL/GenBank/DDBJ whole genome shotgun (WGS) entry which is preliminary data.</text>
</comment>
<sequence length="368" mass="41684">MEQMDLLTYCKKLPKVELHAHLNGSLSDGTVLQLLEAKEKELGSTDSLSSFKMTISKGPERCLRECFRVFEALHSLTDSQEAIRKITKNVIQEFAEDGVRYLELRTTPKNIPGKITKKEYVDAVLETMINEMKTCRIMVRLLVSVDRGRGVGDAWSTLSLAKQYLDHDVFKGLLVGIDVSGNPNKGNLIDYIPILKEAKKCGFKLAVHLAEVKSCVEETDAVLENGLVDRIGHGTYLLKNNGYGIKYQKKILKNFIPIEICMSSNLKTQSVRSFEKHHFGVWSGLKHPLAICTDDKGVYCTTLTNEYYICAKNFNLSEQDLHELCLYAVEAAFLPSSEKDILRQMVKEELSKLMGKLFVERRTTYMIQ</sequence>
<dbReference type="Gene3D" id="3.20.20.140">
    <property type="entry name" value="Metal-dependent hydrolases"/>
    <property type="match status" value="1"/>
</dbReference>
<dbReference type="GO" id="GO:0009117">
    <property type="term" value="P:nucleotide metabolic process"/>
    <property type="evidence" value="ECO:0007669"/>
    <property type="project" value="UniProtKB-KW"/>
</dbReference>
<dbReference type="PANTHER" id="PTHR11409:SF42">
    <property type="entry name" value="ADENOSINE DEAMINASE-LIKE PROTEIN"/>
    <property type="match status" value="1"/>
</dbReference>
<dbReference type="AlphaFoldDB" id="A0AAE1PA09"/>
<keyword evidence="5" id="KW-0862">Zinc</keyword>
<comment type="cofactor">
    <cofactor evidence="1">
        <name>Zn(2+)</name>
        <dbReference type="ChEBI" id="CHEBI:29105"/>
    </cofactor>
</comment>
<dbReference type="Proteomes" id="UP001292094">
    <property type="component" value="Unassembled WGS sequence"/>
</dbReference>
<name>A0AAE1PA09_9EUCA</name>
<reference evidence="9" key="1">
    <citation type="submission" date="2023-11" db="EMBL/GenBank/DDBJ databases">
        <title>Genome assemblies of two species of porcelain crab, Petrolisthes cinctipes and Petrolisthes manimaculis (Anomura: Porcellanidae).</title>
        <authorList>
            <person name="Angst P."/>
        </authorList>
    </citation>
    <scope>NUCLEOTIDE SEQUENCE</scope>
    <source>
        <strain evidence="9">PB745_02</strain>
        <tissue evidence="9">Gill</tissue>
    </source>
</reference>
<dbReference type="InterPro" id="IPR006330">
    <property type="entry name" value="Ado/ade_deaminase"/>
</dbReference>
<keyword evidence="6" id="KW-0546">Nucleotide metabolism</keyword>
<evidence type="ECO:0000256" key="1">
    <source>
        <dbReference type="ARBA" id="ARBA00001947"/>
    </source>
</evidence>
<evidence type="ECO:0000256" key="6">
    <source>
        <dbReference type="ARBA" id="ARBA00023080"/>
    </source>
</evidence>
<dbReference type="GO" id="GO:0006154">
    <property type="term" value="P:adenosine catabolic process"/>
    <property type="evidence" value="ECO:0007669"/>
    <property type="project" value="TreeGrafter"/>
</dbReference>
<keyword evidence="4" id="KW-0378">Hydrolase</keyword>
<dbReference type="PANTHER" id="PTHR11409">
    <property type="entry name" value="ADENOSINE DEAMINASE"/>
    <property type="match status" value="1"/>
</dbReference>
<dbReference type="SUPFAM" id="SSF51556">
    <property type="entry name" value="Metallo-dependent hydrolases"/>
    <property type="match status" value="1"/>
</dbReference>
<evidence type="ECO:0000256" key="2">
    <source>
        <dbReference type="ARBA" id="ARBA00006676"/>
    </source>
</evidence>
<keyword evidence="10" id="KW-1185">Reference proteome</keyword>
<evidence type="ECO:0000256" key="5">
    <source>
        <dbReference type="ARBA" id="ARBA00022833"/>
    </source>
</evidence>
<dbReference type="GO" id="GO:0004000">
    <property type="term" value="F:adenosine deaminase activity"/>
    <property type="evidence" value="ECO:0007669"/>
    <property type="project" value="TreeGrafter"/>
</dbReference>
<accession>A0AAE1PA09</accession>
<organism evidence="9 10">
    <name type="scientific">Petrolisthes manimaculis</name>
    <dbReference type="NCBI Taxonomy" id="1843537"/>
    <lineage>
        <taxon>Eukaryota</taxon>
        <taxon>Metazoa</taxon>
        <taxon>Ecdysozoa</taxon>
        <taxon>Arthropoda</taxon>
        <taxon>Crustacea</taxon>
        <taxon>Multicrustacea</taxon>
        <taxon>Malacostraca</taxon>
        <taxon>Eumalacostraca</taxon>
        <taxon>Eucarida</taxon>
        <taxon>Decapoda</taxon>
        <taxon>Pleocyemata</taxon>
        <taxon>Anomura</taxon>
        <taxon>Galatheoidea</taxon>
        <taxon>Porcellanidae</taxon>
        <taxon>Petrolisthes</taxon>
    </lineage>
</organism>
<evidence type="ECO:0000259" key="8">
    <source>
        <dbReference type="Pfam" id="PF00962"/>
    </source>
</evidence>
<proteinExistence type="inferred from homology"/>
<gene>
    <name evidence="9" type="ORF">Pmani_024487</name>
</gene>
<evidence type="ECO:0000313" key="9">
    <source>
        <dbReference type="EMBL" id="KAK4303505.1"/>
    </source>
</evidence>
<evidence type="ECO:0000313" key="10">
    <source>
        <dbReference type="Proteomes" id="UP001292094"/>
    </source>
</evidence>
<dbReference type="Pfam" id="PF00962">
    <property type="entry name" value="A_deaminase"/>
    <property type="match status" value="1"/>
</dbReference>